<dbReference type="EMBL" id="QJKB01000001">
    <property type="protein sequence ID" value="PXX46465.1"/>
    <property type="molecule type" value="Genomic_DNA"/>
</dbReference>
<name>A0A318JF26_9BURK</name>
<dbReference type="OrthoDB" id="8924315at2"/>
<accession>A0A318JF26</accession>
<dbReference type="RefSeq" id="WP_110252950.1">
    <property type="nucleotide sequence ID" value="NZ_QJKB01000001.1"/>
</dbReference>
<evidence type="ECO:0000313" key="2">
    <source>
        <dbReference type="Proteomes" id="UP000247792"/>
    </source>
</evidence>
<proteinExistence type="predicted"/>
<organism evidence="1 2">
    <name type="scientific">Undibacterium pigrum</name>
    <dbReference type="NCBI Taxonomy" id="401470"/>
    <lineage>
        <taxon>Bacteria</taxon>
        <taxon>Pseudomonadati</taxon>
        <taxon>Pseudomonadota</taxon>
        <taxon>Betaproteobacteria</taxon>
        <taxon>Burkholderiales</taxon>
        <taxon>Oxalobacteraceae</taxon>
        <taxon>Undibacterium</taxon>
    </lineage>
</organism>
<dbReference type="AlphaFoldDB" id="A0A318JF26"/>
<dbReference type="PROSITE" id="PS51257">
    <property type="entry name" value="PROKAR_LIPOPROTEIN"/>
    <property type="match status" value="1"/>
</dbReference>
<dbReference type="Proteomes" id="UP000247792">
    <property type="component" value="Unassembled WGS sequence"/>
</dbReference>
<reference evidence="1 2" key="1">
    <citation type="submission" date="2018-05" db="EMBL/GenBank/DDBJ databases">
        <title>Genomic Encyclopedia of Type Strains, Phase IV (KMG-IV): sequencing the most valuable type-strain genomes for metagenomic binning, comparative biology and taxonomic classification.</title>
        <authorList>
            <person name="Goeker M."/>
        </authorList>
    </citation>
    <scope>NUCLEOTIDE SEQUENCE [LARGE SCALE GENOMIC DNA]</scope>
    <source>
        <strain evidence="1 2">DSM 19792</strain>
    </source>
</reference>
<comment type="caution">
    <text evidence="1">The sequence shown here is derived from an EMBL/GenBank/DDBJ whole genome shotgun (WGS) entry which is preliminary data.</text>
</comment>
<sequence length="282" mass="28410">MNTSKFAAVVVSVGIVLAGCGGFVYTTIGGTVTGLGSGDTVILRNESNYTQTLSADGSFQFNVASNGNYAITVAQQPNTVNCTVVNGTGKMTGEASVKNIVVTCTPNVPLGGTVAGLIDGGSLILLNNATYKATVTTNGSYKFTDFAVNGASYAITVGLPPVSQYCTVANGTGVASNTNLPAALTSVVTCVPAVPVKFTVNGLTAGTILTLVNTVDGYADKYAVSAPGNYLFGWSWLTGKPFNVTVDTQPTGQTCKVTGGTGVVDAANPAASANIVIDCAKS</sequence>
<evidence type="ECO:0008006" key="3">
    <source>
        <dbReference type="Google" id="ProtNLM"/>
    </source>
</evidence>
<evidence type="ECO:0000313" key="1">
    <source>
        <dbReference type="EMBL" id="PXX46465.1"/>
    </source>
</evidence>
<keyword evidence="2" id="KW-1185">Reference proteome</keyword>
<gene>
    <name evidence="1" type="ORF">DFR42_10128</name>
</gene>
<protein>
    <recommendedName>
        <fullName evidence="3">Carboxypeptidase family protein</fullName>
    </recommendedName>
</protein>